<proteinExistence type="predicted"/>
<accession>A0ABR6Y6W7</accession>
<comment type="caution">
    <text evidence="2">The sequence shown here is derived from an EMBL/GenBank/DDBJ whole genome shotgun (WGS) entry which is preliminary data.</text>
</comment>
<dbReference type="PROSITE" id="PS00108">
    <property type="entry name" value="PROTEIN_KINASE_ST"/>
    <property type="match status" value="1"/>
</dbReference>
<evidence type="ECO:0000313" key="3">
    <source>
        <dbReference type="Proteomes" id="UP000624279"/>
    </source>
</evidence>
<evidence type="ECO:0000259" key="1">
    <source>
        <dbReference type="Pfam" id="PF01636"/>
    </source>
</evidence>
<dbReference type="InterPro" id="IPR002575">
    <property type="entry name" value="Aminoglycoside_PTrfase"/>
</dbReference>
<organism evidence="2 3">
    <name type="scientific">Undibacterium flavidum</name>
    <dbReference type="NCBI Taxonomy" id="2762297"/>
    <lineage>
        <taxon>Bacteria</taxon>
        <taxon>Pseudomonadati</taxon>
        <taxon>Pseudomonadota</taxon>
        <taxon>Betaproteobacteria</taxon>
        <taxon>Burkholderiales</taxon>
        <taxon>Oxalobacteraceae</taxon>
        <taxon>Undibacterium</taxon>
    </lineage>
</organism>
<dbReference type="RefSeq" id="WP_186940368.1">
    <property type="nucleotide sequence ID" value="NZ_JACOGA010000002.1"/>
</dbReference>
<dbReference type="Gene3D" id="3.90.1200.10">
    <property type="match status" value="1"/>
</dbReference>
<dbReference type="SUPFAM" id="SSF56112">
    <property type="entry name" value="Protein kinase-like (PK-like)"/>
    <property type="match status" value="1"/>
</dbReference>
<protein>
    <submittedName>
        <fullName evidence="2">Phosphotransferase</fullName>
    </submittedName>
</protein>
<name>A0ABR6Y6W7_9BURK</name>
<dbReference type="InterPro" id="IPR008271">
    <property type="entry name" value="Ser/Thr_kinase_AS"/>
</dbReference>
<reference evidence="2 3" key="1">
    <citation type="submission" date="2020-08" db="EMBL/GenBank/DDBJ databases">
        <title>Novel species isolated from subtropical streams in China.</title>
        <authorList>
            <person name="Lu H."/>
        </authorList>
    </citation>
    <scope>NUCLEOTIDE SEQUENCE [LARGE SCALE GENOMIC DNA]</scope>
    <source>
        <strain evidence="2 3">LX15W</strain>
    </source>
</reference>
<dbReference type="Proteomes" id="UP000624279">
    <property type="component" value="Unassembled WGS sequence"/>
</dbReference>
<dbReference type="EMBL" id="JACOGA010000002">
    <property type="protein sequence ID" value="MBC3872353.1"/>
    <property type="molecule type" value="Genomic_DNA"/>
</dbReference>
<dbReference type="Pfam" id="PF01636">
    <property type="entry name" value="APH"/>
    <property type="match status" value="1"/>
</dbReference>
<sequence length="369" mass="42880">MFLTAANLAHYLTARAYIQVSDIVDGQFSVVEAGQNNRNFKVRWGSHHGCFIKQVKSLEELRRTSIRREATCYRWAQQFPDWARLIPAVIDYDAARYTLILELLPHSQNLREYYYQQTTFSESIAVSLAQALSAFHMIELDPQPSLPLNNQELPAFTKKVPWIFTYHKKSYFDPAHLSGGAEQLGVVVRGLPQLQLDLARLFEIWRFEEIIHADIKWDNCLVYPDQGALQLKIIDWEVVDIGDARWDVGSVFQAYLSYWIMRHYRDLKQQRQQMVDETKQNMPQMFSSIQAFWNSYCLARNIADVDRSTYLTVCLEFAAVRILQTAFESLHFCSEMSPHAYALLDMSQQVLRDPRRAAVELFGFAEDAL</sequence>
<feature type="domain" description="Aminoglycoside phosphotransferase" evidence="1">
    <location>
        <begin position="29"/>
        <end position="259"/>
    </location>
</feature>
<dbReference type="InterPro" id="IPR011009">
    <property type="entry name" value="Kinase-like_dom_sf"/>
</dbReference>
<keyword evidence="3" id="KW-1185">Reference proteome</keyword>
<gene>
    <name evidence="2" type="ORF">H8K55_02035</name>
</gene>
<evidence type="ECO:0000313" key="2">
    <source>
        <dbReference type="EMBL" id="MBC3872353.1"/>
    </source>
</evidence>